<evidence type="ECO:0000313" key="2">
    <source>
        <dbReference type="Proteomes" id="UP000248840"/>
    </source>
</evidence>
<evidence type="ECO:0000313" key="1">
    <source>
        <dbReference type="EMBL" id="RAR75788.1"/>
    </source>
</evidence>
<reference evidence="1 2" key="1">
    <citation type="submission" date="2018-06" db="EMBL/GenBank/DDBJ databases">
        <title>Genomic Encyclopedia of Archaeal and Bacterial Type Strains, Phase II (KMG-II): from individual species to whole genera.</title>
        <authorList>
            <person name="Goeker M."/>
        </authorList>
    </citation>
    <scope>NUCLEOTIDE SEQUENCE [LARGE SCALE GENOMIC DNA]</scope>
    <source>
        <strain evidence="1 2">DSM 25663</strain>
    </source>
</reference>
<dbReference type="EMBL" id="QLSZ01000001">
    <property type="protein sequence ID" value="RAR75788.1"/>
    <property type="molecule type" value="Genomic_DNA"/>
</dbReference>
<sequence>MKEIQYLDLILNGIFKNERFLKNYIIRKQKEAENKYFVSEAEFFQKCNETIALLENRFDFKFLEKRREMYDSIELLKKNNKPFEKELDVVNSFTLERININLSDITKGKNKADLWYSQIKSLKNSLVEIIIKNFITSTKIKDLDINKYLKFVFTKKSISRESKKNAVKQLMAEINEEKTISNYRIWIDYVFNKQNYWKELKQEDKNSFKELRKKSFNEMNDLYKNFIICSPKTTVDIVNEFEEAIIDRLIKEPFQKTTLELINGQLPKEIFKLAIVIGKIDFIKKINQQKAVKSHINNIKSKELTINEIALKCVLEGIKLDRKKAKEELKDTIHNSSDKLYNKYIYWSVKAERIGDPGSHAKLRNKIKLYERVIQFLPEHKKSYAESELTTLESYLSKY</sequence>
<protein>
    <submittedName>
        <fullName evidence="1">Uncharacterized protein</fullName>
    </submittedName>
</protein>
<dbReference type="Proteomes" id="UP000248840">
    <property type="component" value="Unassembled WGS sequence"/>
</dbReference>
<dbReference type="RefSeq" id="WP_112112131.1">
    <property type="nucleotide sequence ID" value="NZ_QLSZ01000001.1"/>
</dbReference>
<name>A0A328YNX4_9FLAO</name>
<gene>
    <name evidence="1" type="ORF">CLV55_101493</name>
</gene>
<accession>A0A328YNX4</accession>
<organism evidence="1 2">
    <name type="scientific">Flavobacterium aciduliphilum</name>
    <dbReference type="NCBI Taxonomy" id="1101402"/>
    <lineage>
        <taxon>Bacteria</taxon>
        <taxon>Pseudomonadati</taxon>
        <taxon>Bacteroidota</taxon>
        <taxon>Flavobacteriia</taxon>
        <taxon>Flavobacteriales</taxon>
        <taxon>Flavobacteriaceae</taxon>
        <taxon>Flavobacterium</taxon>
    </lineage>
</organism>
<dbReference type="AlphaFoldDB" id="A0A328YNX4"/>
<proteinExistence type="predicted"/>
<comment type="caution">
    <text evidence="1">The sequence shown here is derived from an EMBL/GenBank/DDBJ whole genome shotgun (WGS) entry which is preliminary data.</text>
</comment>
<keyword evidence="2" id="KW-1185">Reference proteome</keyword>
<dbReference type="OrthoDB" id="1454766at2"/>